<evidence type="ECO:0000313" key="2">
    <source>
        <dbReference type="Proteomes" id="UP000247591"/>
    </source>
</evidence>
<dbReference type="EMBL" id="QJSP01000005">
    <property type="protein sequence ID" value="PYE17988.1"/>
    <property type="molecule type" value="Genomic_DNA"/>
</dbReference>
<evidence type="ECO:0000313" key="1">
    <source>
        <dbReference type="EMBL" id="PYE17988.1"/>
    </source>
</evidence>
<protein>
    <submittedName>
        <fullName evidence="1">Uncharacterized protein DUF3263</fullName>
    </submittedName>
</protein>
<dbReference type="AlphaFoldDB" id="A0A318RP98"/>
<dbReference type="RefSeq" id="WP_110469365.1">
    <property type="nucleotide sequence ID" value="NZ_QJSP01000005.1"/>
</dbReference>
<keyword evidence="2" id="KW-1185">Reference proteome</keyword>
<accession>A0A318RP98</accession>
<reference evidence="1 2" key="1">
    <citation type="submission" date="2018-06" db="EMBL/GenBank/DDBJ databases">
        <title>Genomic Encyclopedia of Type Strains, Phase IV (KMG-IV): sequencing the most valuable type-strain genomes for metagenomic binning, comparative biology and taxonomic classification.</title>
        <authorList>
            <person name="Goeker M."/>
        </authorList>
    </citation>
    <scope>NUCLEOTIDE SEQUENCE [LARGE SCALE GENOMIC DNA]</scope>
    <source>
        <strain evidence="1 2">DSM 45521</strain>
    </source>
</reference>
<dbReference type="Pfam" id="PF11662">
    <property type="entry name" value="DUF3263"/>
    <property type="match status" value="1"/>
</dbReference>
<dbReference type="OrthoDB" id="4474766at2"/>
<gene>
    <name evidence="1" type="ORF">DFR67_105133</name>
</gene>
<proteinExistence type="predicted"/>
<sequence>MTITGNDLPAGHAEILDFARRWYPYGGGTAEDILVEFGIGEREYFRRLSGILDDDAVVDLDRPTFAAMKQVATDRLATQQQA</sequence>
<name>A0A318RP98_WILLI</name>
<comment type="caution">
    <text evidence="1">The sequence shown here is derived from an EMBL/GenBank/DDBJ whole genome shotgun (WGS) entry which is preliminary data.</text>
</comment>
<dbReference type="Proteomes" id="UP000247591">
    <property type="component" value="Unassembled WGS sequence"/>
</dbReference>
<organism evidence="1 2">
    <name type="scientific">Williamsia limnetica</name>
    <dbReference type="NCBI Taxonomy" id="882452"/>
    <lineage>
        <taxon>Bacteria</taxon>
        <taxon>Bacillati</taxon>
        <taxon>Actinomycetota</taxon>
        <taxon>Actinomycetes</taxon>
        <taxon>Mycobacteriales</taxon>
        <taxon>Nocardiaceae</taxon>
        <taxon>Williamsia</taxon>
    </lineage>
</organism>
<dbReference type="InterPro" id="IPR021678">
    <property type="entry name" value="DUF3263"/>
</dbReference>